<keyword evidence="2" id="KW-0489">Methyltransferase</keyword>
<dbReference type="InterPro" id="IPR029063">
    <property type="entry name" value="SAM-dependent_MTases_sf"/>
</dbReference>
<dbReference type="Proteomes" id="UP000326565">
    <property type="component" value="Unassembled WGS sequence"/>
</dbReference>
<dbReference type="PANTHER" id="PTHR43591:SF10">
    <property type="entry name" value="ABC TRANSMEMBRANE TYPE-1 DOMAIN-CONTAINING PROTEIN-RELATED"/>
    <property type="match status" value="1"/>
</dbReference>
<evidence type="ECO:0000313" key="3">
    <source>
        <dbReference type="Proteomes" id="UP000326565"/>
    </source>
</evidence>
<proteinExistence type="predicted"/>
<dbReference type="GO" id="GO:0008168">
    <property type="term" value="F:methyltransferase activity"/>
    <property type="evidence" value="ECO:0007669"/>
    <property type="project" value="UniProtKB-KW"/>
</dbReference>
<feature type="region of interest" description="Disordered" evidence="1">
    <location>
        <begin position="1"/>
        <end position="27"/>
    </location>
</feature>
<evidence type="ECO:0000313" key="2">
    <source>
        <dbReference type="EMBL" id="KAB8068026.1"/>
    </source>
</evidence>
<dbReference type="Gene3D" id="3.40.50.150">
    <property type="entry name" value="Vaccinia Virus protein VP39"/>
    <property type="match status" value="1"/>
</dbReference>
<evidence type="ECO:0000256" key="1">
    <source>
        <dbReference type="SAM" id="MobiDB-lite"/>
    </source>
</evidence>
<organism evidence="2 3">
    <name type="scientific">Aspergillus leporis</name>
    <dbReference type="NCBI Taxonomy" id="41062"/>
    <lineage>
        <taxon>Eukaryota</taxon>
        <taxon>Fungi</taxon>
        <taxon>Dikarya</taxon>
        <taxon>Ascomycota</taxon>
        <taxon>Pezizomycotina</taxon>
        <taxon>Eurotiomycetes</taxon>
        <taxon>Eurotiomycetidae</taxon>
        <taxon>Eurotiales</taxon>
        <taxon>Aspergillaceae</taxon>
        <taxon>Aspergillus</taxon>
        <taxon>Aspergillus subgen. Circumdati</taxon>
    </lineage>
</organism>
<dbReference type="EMBL" id="ML732422">
    <property type="protein sequence ID" value="KAB8068026.1"/>
    <property type="molecule type" value="Genomic_DNA"/>
</dbReference>
<dbReference type="AlphaFoldDB" id="A0A5N5WHT2"/>
<accession>A0A5N5WHT2</accession>
<dbReference type="CDD" id="cd02440">
    <property type="entry name" value="AdoMet_MTases"/>
    <property type="match status" value="1"/>
</dbReference>
<keyword evidence="3" id="KW-1185">Reference proteome</keyword>
<dbReference type="SUPFAM" id="SSF53335">
    <property type="entry name" value="S-adenosyl-L-methionine-dependent methyltransferases"/>
    <property type="match status" value="1"/>
</dbReference>
<dbReference type="OrthoDB" id="2013972at2759"/>
<name>A0A5N5WHT2_9EURO</name>
<dbReference type="PANTHER" id="PTHR43591">
    <property type="entry name" value="METHYLTRANSFERASE"/>
    <property type="match status" value="1"/>
</dbReference>
<keyword evidence="2" id="KW-0808">Transferase</keyword>
<dbReference type="Pfam" id="PF13489">
    <property type="entry name" value="Methyltransf_23"/>
    <property type="match status" value="1"/>
</dbReference>
<reference evidence="2 3" key="1">
    <citation type="submission" date="2019-04" db="EMBL/GenBank/DDBJ databases">
        <title>Friends and foes A comparative genomics study of 23 Aspergillus species from section Flavi.</title>
        <authorList>
            <consortium name="DOE Joint Genome Institute"/>
            <person name="Kjaerbolling I."/>
            <person name="Vesth T."/>
            <person name="Frisvad J.C."/>
            <person name="Nybo J.L."/>
            <person name="Theobald S."/>
            <person name="Kildgaard S."/>
            <person name="Isbrandt T."/>
            <person name="Kuo A."/>
            <person name="Sato A."/>
            <person name="Lyhne E.K."/>
            <person name="Kogle M.E."/>
            <person name="Wiebenga A."/>
            <person name="Kun R.S."/>
            <person name="Lubbers R.J."/>
            <person name="Makela M.R."/>
            <person name="Barry K."/>
            <person name="Chovatia M."/>
            <person name="Clum A."/>
            <person name="Daum C."/>
            <person name="Haridas S."/>
            <person name="He G."/>
            <person name="LaButti K."/>
            <person name="Lipzen A."/>
            <person name="Mondo S."/>
            <person name="Riley R."/>
            <person name="Salamov A."/>
            <person name="Simmons B.A."/>
            <person name="Magnuson J.K."/>
            <person name="Henrissat B."/>
            <person name="Mortensen U.H."/>
            <person name="Larsen T.O."/>
            <person name="Devries R.P."/>
            <person name="Grigoriev I.V."/>
            <person name="Machida M."/>
            <person name="Baker S.E."/>
            <person name="Andersen M.R."/>
        </authorList>
    </citation>
    <scope>NUCLEOTIDE SEQUENCE [LARGE SCALE GENOMIC DNA]</scope>
    <source>
        <strain evidence="2 3">CBS 151.66</strain>
    </source>
</reference>
<dbReference type="GO" id="GO:0032259">
    <property type="term" value="P:methylation"/>
    <property type="evidence" value="ECO:0007669"/>
    <property type="project" value="UniProtKB-KW"/>
</dbReference>
<sequence length="328" mass="37509">MVEEQPGFEGENGSQGSDSCFGDDSQSDLTSLRSSIMNYRYENGRRYHAYHAGAYWGPNDERAMDHLDIGHHVYKLMLGGHLHLAPIRDDIASVLDVGTGTGIWALEFADLYPSAKVIGTDLSPIQPRWVPPNVQFEIDDCCDEWLYHKNSFDFVHVRALYGCVADWHHFYRQAFRHIKPGGYIEQAEMSVVLRSDDGTTDGTVFEEWGDVSLRLGDTFGKTLRVVDEMRDSIIAAGFTDVVERRIKCPIGGWSADPRLKEWGNYNRLQWEEGIEAWSMWLLTNIFGWTRVEVEIYLARMRQALRNSKIHAYQEYSVVYGRKPGNNGN</sequence>
<gene>
    <name evidence="2" type="ORF">BDV29DRAFT_185245</name>
</gene>
<protein>
    <submittedName>
        <fullName evidence="2">S-adenosyl-L-methionine-dependent methyltransferase</fullName>
    </submittedName>
</protein>